<sequence length="60" mass="7196">MRPALSLKNSGETLFTKAFRVVNHFGYEIYERFVQICLYRIHISLNEKSREWAVSLEFRT</sequence>
<dbReference type="AlphaFoldDB" id="A0A0S2IQ05"/>
<accession>A0A0S2IQ05</accession>
<dbReference type="PATRIC" id="fig|280505.15.peg.1440"/>
<evidence type="ECO:0000313" key="1">
    <source>
        <dbReference type="EMBL" id="ALO25764.1"/>
    </source>
</evidence>
<dbReference type="Proteomes" id="UP000058857">
    <property type="component" value="Chromosome 1"/>
</dbReference>
<evidence type="ECO:0000313" key="2">
    <source>
        <dbReference type="Proteomes" id="UP000058857"/>
    </source>
</evidence>
<protein>
    <submittedName>
        <fullName evidence="1">Uncharacterized protein</fullName>
    </submittedName>
</protein>
<reference evidence="1 2" key="1">
    <citation type="journal article" date="2015" name="PLoS Negl. Trop. Dis.">
        <title>Distribution of Plasmids in Distinct Leptospira Pathogenic Species.</title>
        <authorList>
            <person name="Wang Y."/>
            <person name="Zhuang X."/>
            <person name="Zhong Y."/>
            <person name="Zhang C."/>
            <person name="Zhang Y."/>
            <person name="Zeng L."/>
            <person name="Zhu Y."/>
            <person name="He P."/>
            <person name="Dong K."/>
            <person name="Pal U."/>
            <person name="Guo X."/>
            <person name="Qin J."/>
        </authorList>
    </citation>
    <scope>NUCLEOTIDE SEQUENCE [LARGE SCALE GENOMIC DNA]</scope>
    <source>
        <strain evidence="1 2">56604</strain>
    </source>
</reference>
<gene>
    <name evidence="1" type="ORF">LBBP_01473</name>
</gene>
<proteinExistence type="predicted"/>
<dbReference type="EMBL" id="CP012029">
    <property type="protein sequence ID" value="ALO25764.1"/>
    <property type="molecule type" value="Genomic_DNA"/>
</dbReference>
<name>A0A0S2IQ05_LEPBO</name>
<organism evidence="1">
    <name type="scientific">Leptospira borgpetersenii serovar Ballum</name>
    <dbReference type="NCBI Taxonomy" id="280505"/>
    <lineage>
        <taxon>Bacteria</taxon>
        <taxon>Pseudomonadati</taxon>
        <taxon>Spirochaetota</taxon>
        <taxon>Spirochaetia</taxon>
        <taxon>Leptospirales</taxon>
        <taxon>Leptospiraceae</taxon>
        <taxon>Leptospira</taxon>
    </lineage>
</organism>